<dbReference type="InterPro" id="IPR016054">
    <property type="entry name" value="LY6_UPA_recep-like"/>
</dbReference>
<keyword evidence="1" id="KW-0732">Signal</keyword>
<gene>
    <name evidence="3" type="ORF">GCK32_015015</name>
</gene>
<protein>
    <submittedName>
        <fullName evidence="3">LU (Ly6 Urokinase plasminogen) domain Receptor Protein</fullName>
    </submittedName>
</protein>
<evidence type="ECO:0000259" key="2">
    <source>
        <dbReference type="SMART" id="SM00134"/>
    </source>
</evidence>
<comment type="caution">
    <text evidence="3">The sequence shown here is derived from an EMBL/GenBank/DDBJ whole genome shotgun (WGS) entry which is preliminary data.</text>
</comment>
<dbReference type="Proteomes" id="UP001331761">
    <property type="component" value="Unassembled WGS sequence"/>
</dbReference>
<reference evidence="3 4" key="1">
    <citation type="submission" date="2019-10" db="EMBL/GenBank/DDBJ databases">
        <title>Assembly and Annotation for the nematode Trichostrongylus colubriformis.</title>
        <authorList>
            <person name="Martin J."/>
        </authorList>
    </citation>
    <scope>NUCLEOTIDE SEQUENCE [LARGE SCALE GENOMIC DNA]</scope>
    <source>
        <strain evidence="3">G859</strain>
        <tissue evidence="3">Whole worm</tissue>
    </source>
</reference>
<dbReference type="EMBL" id="WIXE01023008">
    <property type="protein sequence ID" value="KAK5966883.1"/>
    <property type="molecule type" value="Genomic_DNA"/>
</dbReference>
<evidence type="ECO:0000313" key="3">
    <source>
        <dbReference type="EMBL" id="KAK5966883.1"/>
    </source>
</evidence>
<evidence type="ECO:0000313" key="4">
    <source>
        <dbReference type="Proteomes" id="UP001331761"/>
    </source>
</evidence>
<evidence type="ECO:0000256" key="1">
    <source>
        <dbReference type="SAM" id="SignalP"/>
    </source>
</evidence>
<sequence length="164" mass="18077">MKILFLGALQLLIIQLVSSVTALLDCYHGFVGRMQASVEDEFIPVNETRLCAAYLCIKVIVHAGIDDDNVFQQGVSSRCGYTGGDRAACSRIDGCTTIPVFDGMSGNFSFCCCHTPHCNRATDDELESIYAETRRKKAVKVSSSIDCYSLPSLLLLTRLFDQYL</sequence>
<dbReference type="SMART" id="SM00134">
    <property type="entry name" value="LU"/>
    <property type="match status" value="1"/>
</dbReference>
<feature type="domain" description="UPAR/Ly6" evidence="2">
    <location>
        <begin position="24"/>
        <end position="133"/>
    </location>
</feature>
<organism evidence="3 4">
    <name type="scientific">Trichostrongylus colubriformis</name>
    <name type="common">Black scour worm</name>
    <dbReference type="NCBI Taxonomy" id="6319"/>
    <lineage>
        <taxon>Eukaryota</taxon>
        <taxon>Metazoa</taxon>
        <taxon>Ecdysozoa</taxon>
        <taxon>Nematoda</taxon>
        <taxon>Chromadorea</taxon>
        <taxon>Rhabditida</taxon>
        <taxon>Rhabditina</taxon>
        <taxon>Rhabditomorpha</taxon>
        <taxon>Strongyloidea</taxon>
        <taxon>Trichostrongylidae</taxon>
        <taxon>Trichostrongylus</taxon>
    </lineage>
</organism>
<feature type="signal peptide" evidence="1">
    <location>
        <begin position="1"/>
        <end position="19"/>
    </location>
</feature>
<keyword evidence="4" id="KW-1185">Reference proteome</keyword>
<proteinExistence type="predicted"/>
<dbReference type="AlphaFoldDB" id="A0AAN8F8A6"/>
<feature type="chain" id="PRO_5042972198" evidence="1">
    <location>
        <begin position="20"/>
        <end position="164"/>
    </location>
</feature>
<accession>A0AAN8F8A6</accession>
<name>A0AAN8F8A6_TRICO</name>
<keyword evidence="3" id="KW-0675">Receptor</keyword>